<reference evidence="3 4" key="1">
    <citation type="submission" date="2019-07" db="EMBL/GenBank/DDBJ databases">
        <title>Full genome sequence of Humibacter sp. WJ7-1.</title>
        <authorList>
            <person name="Im W.-T."/>
        </authorList>
    </citation>
    <scope>NUCLEOTIDE SEQUENCE [LARGE SCALE GENOMIC DNA]</scope>
    <source>
        <strain evidence="3 4">WJ7-1</strain>
    </source>
</reference>
<gene>
    <name evidence="3" type="ORF">FPZ11_13920</name>
</gene>
<dbReference type="GO" id="GO:0003700">
    <property type="term" value="F:DNA-binding transcription factor activity"/>
    <property type="evidence" value="ECO:0007669"/>
    <property type="project" value="InterPro"/>
</dbReference>
<dbReference type="Gene3D" id="1.10.1660.10">
    <property type="match status" value="1"/>
</dbReference>
<dbReference type="SMART" id="SM00422">
    <property type="entry name" value="HTH_MERR"/>
    <property type="match status" value="1"/>
</dbReference>
<dbReference type="PANTHER" id="PTHR30204">
    <property type="entry name" value="REDOX-CYCLING DRUG-SENSING TRANSCRIPTIONAL ACTIVATOR SOXR"/>
    <property type="match status" value="1"/>
</dbReference>
<protein>
    <submittedName>
        <fullName evidence="3">MerR family transcriptional regulator</fullName>
    </submittedName>
</protein>
<organism evidence="3 4">
    <name type="scientific">Humibacter ginsenosidimutans</name>
    <dbReference type="NCBI Taxonomy" id="2599293"/>
    <lineage>
        <taxon>Bacteria</taxon>
        <taxon>Bacillati</taxon>
        <taxon>Actinomycetota</taxon>
        <taxon>Actinomycetes</taxon>
        <taxon>Micrococcales</taxon>
        <taxon>Microbacteriaceae</taxon>
        <taxon>Humibacter</taxon>
    </lineage>
</organism>
<dbReference type="PANTHER" id="PTHR30204:SF93">
    <property type="entry name" value="HTH MERR-TYPE DOMAIN-CONTAINING PROTEIN"/>
    <property type="match status" value="1"/>
</dbReference>
<dbReference type="GO" id="GO:0003677">
    <property type="term" value="F:DNA binding"/>
    <property type="evidence" value="ECO:0007669"/>
    <property type="project" value="UniProtKB-KW"/>
</dbReference>
<dbReference type="Pfam" id="PF13411">
    <property type="entry name" value="MerR_1"/>
    <property type="match status" value="1"/>
</dbReference>
<dbReference type="CDD" id="cd00592">
    <property type="entry name" value="HTH_MerR-like"/>
    <property type="match status" value="1"/>
</dbReference>
<dbReference type="RefSeq" id="WP_146321742.1">
    <property type="nucleotide sequence ID" value="NZ_CP042305.1"/>
</dbReference>
<dbReference type="AlphaFoldDB" id="A0A5B8M4R4"/>
<evidence type="ECO:0000256" key="1">
    <source>
        <dbReference type="ARBA" id="ARBA00023125"/>
    </source>
</evidence>
<evidence type="ECO:0000259" key="2">
    <source>
        <dbReference type="PROSITE" id="PS50937"/>
    </source>
</evidence>
<keyword evidence="1" id="KW-0238">DNA-binding</keyword>
<sequence>MTDHRIGDVAAKVGVETHVLRHWEDVGVLVPARTPNGQRVYDDDLATRALIIRRCQRAGLSLAQIRALAPSDEAQRLVLIAEERERVQAAISQLRETDAYLEHLRQCRHPLANECPECSSFAVGTPPARLTRH</sequence>
<keyword evidence="4" id="KW-1185">Reference proteome</keyword>
<dbReference type="SUPFAM" id="SSF46955">
    <property type="entry name" value="Putative DNA-binding domain"/>
    <property type="match status" value="1"/>
</dbReference>
<evidence type="ECO:0000313" key="4">
    <source>
        <dbReference type="Proteomes" id="UP000320216"/>
    </source>
</evidence>
<dbReference type="Proteomes" id="UP000320216">
    <property type="component" value="Chromosome"/>
</dbReference>
<proteinExistence type="predicted"/>
<accession>A0A5B8M4R4</accession>
<dbReference type="PROSITE" id="PS50937">
    <property type="entry name" value="HTH_MERR_2"/>
    <property type="match status" value="1"/>
</dbReference>
<feature type="domain" description="HTH merR-type" evidence="2">
    <location>
        <begin position="1"/>
        <end position="71"/>
    </location>
</feature>
<dbReference type="EMBL" id="CP042305">
    <property type="protein sequence ID" value="QDZ15708.1"/>
    <property type="molecule type" value="Genomic_DNA"/>
</dbReference>
<evidence type="ECO:0000313" key="3">
    <source>
        <dbReference type="EMBL" id="QDZ15708.1"/>
    </source>
</evidence>
<name>A0A5B8M4R4_9MICO</name>
<dbReference type="OrthoDB" id="9802039at2"/>
<dbReference type="KEGG" id="huw:FPZ11_13920"/>
<dbReference type="InterPro" id="IPR047057">
    <property type="entry name" value="MerR_fam"/>
</dbReference>
<dbReference type="PRINTS" id="PR00040">
    <property type="entry name" value="HTHMERR"/>
</dbReference>
<dbReference type="InterPro" id="IPR009061">
    <property type="entry name" value="DNA-bd_dom_put_sf"/>
</dbReference>
<dbReference type="InterPro" id="IPR000551">
    <property type="entry name" value="MerR-type_HTH_dom"/>
</dbReference>